<evidence type="ECO:0000256" key="5">
    <source>
        <dbReference type="ARBA" id="ARBA00022475"/>
    </source>
</evidence>
<dbReference type="Pfam" id="PF14842">
    <property type="entry name" value="FliG_N"/>
    <property type="match status" value="1"/>
</dbReference>
<sequence>MATKSKLTALQRAAVIIISLGAQRASDIYKFLKEEEVEQLSLEIAKMDRLSEEEMQETIEDFYGLCVTQKVINEGGTIYARDVLEKAFGPEQAASFMARISKSLKTQAFEFIRKADYKSLQMILQNEHPQTIALVLSYARSDQASMIIAELPKHLQINVIKRIADLGGVMPGIVAIVEETLQKRFASIISTDQMEVGGVPYIADIMNHVDRSTEKYVFDELSENDPELAEEIRKLMFVFEDIANLDSMAVQRFIREVDTKDLAIALKASNEEVKEVILRNMSSRMRETIETDIQYLHNIRMRDVEEAQQKIVGVIRQLEESGEIVIARGKDDEIIA</sequence>
<dbReference type="GO" id="GO:0071973">
    <property type="term" value="P:bacterial-type flagellum-dependent cell motility"/>
    <property type="evidence" value="ECO:0007669"/>
    <property type="project" value="InterPro"/>
</dbReference>
<dbReference type="PRINTS" id="PR00954">
    <property type="entry name" value="FLGMOTORFLIG"/>
</dbReference>
<evidence type="ECO:0000256" key="1">
    <source>
        <dbReference type="ARBA" id="ARBA00004117"/>
    </source>
</evidence>
<dbReference type="Proteomes" id="UP000095765">
    <property type="component" value="Unassembled WGS sequence"/>
</dbReference>
<gene>
    <name evidence="13" type="primary">fliG</name>
    <name evidence="14" type="ORF">B5F11_05035</name>
    <name evidence="15" type="ORF">DXC40_03870</name>
    <name evidence="13" type="ORF">ERS852551_01035</name>
</gene>
<evidence type="ECO:0000256" key="4">
    <source>
        <dbReference type="ARBA" id="ARBA00021870"/>
    </source>
</evidence>
<dbReference type="InterPro" id="IPR032779">
    <property type="entry name" value="FliG_M"/>
</dbReference>
<feature type="domain" description="Flagellar motor switch protein FliG C-terminal" evidence="10">
    <location>
        <begin position="220"/>
        <end position="326"/>
    </location>
</feature>
<evidence type="ECO:0000313" key="13">
    <source>
        <dbReference type="EMBL" id="CUP51618.1"/>
    </source>
</evidence>
<dbReference type="Proteomes" id="UP000196386">
    <property type="component" value="Unassembled WGS sequence"/>
</dbReference>
<dbReference type="InterPro" id="IPR023087">
    <property type="entry name" value="Flg_Motor_Flig_C"/>
</dbReference>
<dbReference type="PIRSF" id="PIRSF003161">
    <property type="entry name" value="FliG"/>
    <property type="match status" value="1"/>
</dbReference>
<dbReference type="EMBL" id="QVME01000001">
    <property type="protein sequence ID" value="RGE70196.1"/>
    <property type="molecule type" value="Genomic_DNA"/>
</dbReference>
<feature type="domain" description="Flagellar motor switch protein FliG middle" evidence="11">
    <location>
        <begin position="119"/>
        <end position="190"/>
    </location>
</feature>
<keyword evidence="13" id="KW-0282">Flagellum</keyword>
<dbReference type="GO" id="GO:0009425">
    <property type="term" value="C:bacterial-type flagellum basal body"/>
    <property type="evidence" value="ECO:0007669"/>
    <property type="project" value="UniProtKB-SubCell"/>
</dbReference>
<keyword evidence="5" id="KW-1003">Cell membrane</keyword>
<dbReference type="Pfam" id="PF14841">
    <property type="entry name" value="FliG_M"/>
    <property type="match status" value="1"/>
</dbReference>
<reference evidence="15 18" key="4">
    <citation type="submission" date="2018-08" db="EMBL/GenBank/DDBJ databases">
        <title>A genome reference for cultivated species of the human gut microbiota.</title>
        <authorList>
            <person name="Zou Y."/>
            <person name="Xue W."/>
            <person name="Luo G."/>
        </authorList>
    </citation>
    <scope>NUCLEOTIDE SEQUENCE [LARGE SCALE GENOMIC DNA]</scope>
    <source>
        <strain evidence="15 18">TF05-12AC</strain>
    </source>
</reference>
<dbReference type="Proteomes" id="UP000260828">
    <property type="component" value="Unassembled WGS sequence"/>
</dbReference>
<organism evidence="13 16">
    <name type="scientific">Anaerotruncus colihominis</name>
    <dbReference type="NCBI Taxonomy" id="169435"/>
    <lineage>
        <taxon>Bacteria</taxon>
        <taxon>Bacillati</taxon>
        <taxon>Bacillota</taxon>
        <taxon>Clostridia</taxon>
        <taxon>Eubacteriales</taxon>
        <taxon>Oscillospiraceae</taxon>
        <taxon>Anaerotruncus</taxon>
    </lineage>
</organism>
<keyword evidence="6" id="KW-0145">Chemotaxis</keyword>
<accession>A0A174NYE3</accession>
<evidence type="ECO:0000313" key="16">
    <source>
        <dbReference type="Proteomes" id="UP000095765"/>
    </source>
</evidence>
<dbReference type="GO" id="GO:0006935">
    <property type="term" value="P:chemotaxis"/>
    <property type="evidence" value="ECO:0007669"/>
    <property type="project" value="UniProtKB-KW"/>
</dbReference>
<name>A0A174NYE3_9FIRM</name>
<comment type="subcellular location">
    <subcellularLocation>
        <location evidence="1">Bacterial flagellum basal body</location>
    </subcellularLocation>
    <subcellularLocation>
        <location evidence="2">Cell membrane</location>
        <topology evidence="2">Peripheral membrane protein</topology>
        <orientation evidence="2">Cytoplasmic side</orientation>
    </subcellularLocation>
</comment>
<dbReference type="EMBL" id="NFKP01000004">
    <property type="protein sequence ID" value="OUP70374.1"/>
    <property type="molecule type" value="Genomic_DNA"/>
</dbReference>
<dbReference type="PANTHER" id="PTHR30534:SF0">
    <property type="entry name" value="FLAGELLAR MOTOR SWITCH PROTEIN FLIG"/>
    <property type="match status" value="1"/>
</dbReference>
<keyword evidence="13" id="KW-0969">Cilium</keyword>
<keyword evidence="9" id="KW-0975">Bacterial flagellum</keyword>
<dbReference type="Gene3D" id="1.10.220.30">
    <property type="match status" value="3"/>
</dbReference>
<dbReference type="GO" id="GO:0003774">
    <property type="term" value="F:cytoskeletal motor activity"/>
    <property type="evidence" value="ECO:0007669"/>
    <property type="project" value="InterPro"/>
</dbReference>
<dbReference type="InterPro" id="IPR011002">
    <property type="entry name" value="FliG_a-hlx"/>
</dbReference>
<protein>
    <recommendedName>
        <fullName evidence="4">Flagellar motor switch protein FliG</fullName>
    </recommendedName>
</protein>
<reference evidence="17" key="2">
    <citation type="submission" date="2017-04" db="EMBL/GenBank/DDBJ databases">
        <title>Function of individual gut microbiota members based on whole genome sequencing of pure cultures obtained from chicken caecum.</title>
        <authorList>
            <person name="Medvecky M."/>
            <person name="Cejkova D."/>
            <person name="Polansky O."/>
            <person name="Karasova D."/>
            <person name="Kubasova T."/>
            <person name="Cizek A."/>
            <person name="Rychlik I."/>
        </authorList>
    </citation>
    <scope>NUCLEOTIDE SEQUENCE [LARGE SCALE GENOMIC DNA]</scope>
    <source>
        <strain evidence="17">An175</strain>
    </source>
</reference>
<reference evidence="14" key="3">
    <citation type="journal article" date="2018" name="BMC Genomics">
        <title>Whole genome sequencing and function prediction of 133 gut anaerobes isolated from chicken caecum in pure cultures.</title>
        <authorList>
            <person name="Medvecky M."/>
            <person name="Cejkova D."/>
            <person name="Polansky O."/>
            <person name="Karasova D."/>
            <person name="Kubasova T."/>
            <person name="Cizek A."/>
            <person name="Rychlik I."/>
        </authorList>
    </citation>
    <scope>NUCLEOTIDE SEQUENCE</scope>
    <source>
        <strain evidence="14">An175</strain>
    </source>
</reference>
<dbReference type="PANTHER" id="PTHR30534">
    <property type="entry name" value="FLAGELLAR MOTOR SWITCH PROTEIN FLIG"/>
    <property type="match status" value="1"/>
</dbReference>
<evidence type="ECO:0000313" key="14">
    <source>
        <dbReference type="EMBL" id="OUP70374.1"/>
    </source>
</evidence>
<dbReference type="GO" id="GO:0005886">
    <property type="term" value="C:plasma membrane"/>
    <property type="evidence" value="ECO:0007669"/>
    <property type="project" value="UniProtKB-SubCell"/>
</dbReference>
<proteinExistence type="inferred from homology"/>
<evidence type="ECO:0000259" key="12">
    <source>
        <dbReference type="Pfam" id="PF14842"/>
    </source>
</evidence>
<evidence type="ECO:0000313" key="18">
    <source>
        <dbReference type="Proteomes" id="UP000260828"/>
    </source>
</evidence>
<evidence type="ECO:0000256" key="8">
    <source>
        <dbReference type="ARBA" id="ARBA00023136"/>
    </source>
</evidence>
<dbReference type="InterPro" id="IPR028263">
    <property type="entry name" value="FliG_N"/>
</dbReference>
<comment type="similarity">
    <text evidence="3">Belongs to the FliG family.</text>
</comment>
<keyword evidence="8" id="KW-0472">Membrane</keyword>
<dbReference type="SUPFAM" id="SSF48029">
    <property type="entry name" value="FliG"/>
    <property type="match status" value="2"/>
</dbReference>
<dbReference type="OrthoDB" id="9780302at2"/>
<feature type="domain" description="Flagellar motor switch protein FliG N-terminal" evidence="12">
    <location>
        <begin position="6"/>
        <end position="109"/>
    </location>
</feature>
<dbReference type="FunFam" id="1.10.220.30:FF:000001">
    <property type="entry name" value="Flagellar motor switch protein FliG"/>
    <property type="match status" value="1"/>
</dbReference>
<keyword evidence="13" id="KW-0966">Cell projection</keyword>
<evidence type="ECO:0000259" key="11">
    <source>
        <dbReference type="Pfam" id="PF14841"/>
    </source>
</evidence>
<evidence type="ECO:0000313" key="17">
    <source>
        <dbReference type="Proteomes" id="UP000196386"/>
    </source>
</evidence>
<evidence type="ECO:0000259" key="10">
    <source>
        <dbReference type="Pfam" id="PF01706"/>
    </source>
</evidence>
<dbReference type="AlphaFoldDB" id="A0A174NYE3"/>
<evidence type="ECO:0000256" key="9">
    <source>
        <dbReference type="ARBA" id="ARBA00023143"/>
    </source>
</evidence>
<dbReference type="EMBL" id="CZBE01000006">
    <property type="protein sequence ID" value="CUP51618.1"/>
    <property type="molecule type" value="Genomic_DNA"/>
</dbReference>
<dbReference type="NCBIfam" id="TIGR00207">
    <property type="entry name" value="fliG"/>
    <property type="match status" value="1"/>
</dbReference>
<evidence type="ECO:0000256" key="6">
    <source>
        <dbReference type="ARBA" id="ARBA00022500"/>
    </source>
</evidence>
<dbReference type="GeneID" id="72465039"/>
<evidence type="ECO:0000256" key="3">
    <source>
        <dbReference type="ARBA" id="ARBA00010299"/>
    </source>
</evidence>
<dbReference type="InterPro" id="IPR000090">
    <property type="entry name" value="Flg_Motor_Flig"/>
</dbReference>
<dbReference type="Pfam" id="PF01706">
    <property type="entry name" value="FliG_C"/>
    <property type="match status" value="1"/>
</dbReference>
<evidence type="ECO:0000256" key="7">
    <source>
        <dbReference type="ARBA" id="ARBA00022779"/>
    </source>
</evidence>
<evidence type="ECO:0000256" key="2">
    <source>
        <dbReference type="ARBA" id="ARBA00004413"/>
    </source>
</evidence>
<evidence type="ECO:0000313" key="15">
    <source>
        <dbReference type="EMBL" id="RGE70196.1"/>
    </source>
</evidence>
<dbReference type="RefSeq" id="WP_006874856.1">
    <property type="nucleotide sequence ID" value="NZ_CABIWA010000003.1"/>
</dbReference>
<keyword evidence="7" id="KW-0283">Flagellar rotation</keyword>
<reference evidence="13 16" key="1">
    <citation type="submission" date="2015-09" db="EMBL/GenBank/DDBJ databases">
        <authorList>
            <consortium name="Pathogen Informatics"/>
        </authorList>
    </citation>
    <scope>NUCLEOTIDE SEQUENCE [LARGE SCALE GENOMIC DNA]</scope>
    <source>
        <strain evidence="13 16">2789STDY5834939</strain>
    </source>
</reference>